<evidence type="ECO:0000256" key="1">
    <source>
        <dbReference type="SAM" id="MobiDB-lite"/>
    </source>
</evidence>
<name>A0AAN7VSN9_9PEZI</name>
<protein>
    <submittedName>
        <fullName evidence="2">Uncharacterized protein</fullName>
    </submittedName>
</protein>
<evidence type="ECO:0000313" key="2">
    <source>
        <dbReference type="EMBL" id="KAK5701656.1"/>
    </source>
</evidence>
<evidence type="ECO:0000313" key="3">
    <source>
        <dbReference type="Proteomes" id="UP001310594"/>
    </source>
</evidence>
<feature type="compositionally biased region" description="Basic and acidic residues" evidence="1">
    <location>
        <begin position="189"/>
        <end position="204"/>
    </location>
</feature>
<accession>A0AAN7VSN9</accession>
<feature type="region of interest" description="Disordered" evidence="1">
    <location>
        <begin position="116"/>
        <end position="233"/>
    </location>
</feature>
<dbReference type="EMBL" id="JAVRQU010000006">
    <property type="protein sequence ID" value="KAK5701656.1"/>
    <property type="molecule type" value="Genomic_DNA"/>
</dbReference>
<sequence>MASTDRHYKRAVREGFQSIDRNLGKYLTDTKQKSWATRLIEKCKLKETKSKSVGGAEDAMTEDRLLSILKNTVKNHPRPDNPFQAATDLWTKGSVLVCKLYLGTVHSRPKRSYKIKIKSTKMNSKAATAPASAADTKSSATTENCPPESSKNPSCSSATVSPEQSSSGAEWSHTSEPSAVGVLGGKQETVCKGDQSKELPENDAHIGYSDGTSTDLSNEQSEVPMESESTETRGLATFLPDEQIGNVLFDIRKAIQDIAHLALDESSNVKAGWVAEPEESLRRLYDLSIPAGYEHRELKLDEKIIKGQDMLKACLSAAVFHYVLGRDLPWEGPAEEFARDSNVAVSDRVLQLVGCPLTYEQFLWKRAATKLDRGLDVEFMDKYLHGIAEELSWKILVVLGPQLDIIGASARAHLIRPALSKIILKALVIKGKTRVALVAPDEFVFEWVKGGKEFDGSRMERVGMVSERLEVLWYNTPVVMARESKQGKYEVAVKSNVVAGPWPVDRQ</sequence>
<feature type="compositionally biased region" description="Polar residues" evidence="1">
    <location>
        <begin position="143"/>
        <end position="177"/>
    </location>
</feature>
<organism evidence="2 3">
    <name type="scientific">Elasticomyces elasticus</name>
    <dbReference type="NCBI Taxonomy" id="574655"/>
    <lineage>
        <taxon>Eukaryota</taxon>
        <taxon>Fungi</taxon>
        <taxon>Dikarya</taxon>
        <taxon>Ascomycota</taxon>
        <taxon>Pezizomycotina</taxon>
        <taxon>Dothideomycetes</taxon>
        <taxon>Dothideomycetidae</taxon>
        <taxon>Mycosphaerellales</taxon>
        <taxon>Teratosphaeriaceae</taxon>
        <taxon>Elasticomyces</taxon>
    </lineage>
</organism>
<dbReference type="AlphaFoldDB" id="A0AAN7VSN9"/>
<dbReference type="Proteomes" id="UP001310594">
    <property type="component" value="Unassembled WGS sequence"/>
</dbReference>
<proteinExistence type="predicted"/>
<gene>
    <name evidence="2" type="ORF">LTR97_004474</name>
</gene>
<feature type="compositionally biased region" description="Polar residues" evidence="1">
    <location>
        <begin position="210"/>
        <end position="221"/>
    </location>
</feature>
<reference evidence="2" key="1">
    <citation type="submission" date="2023-08" db="EMBL/GenBank/DDBJ databases">
        <title>Black Yeasts Isolated from many extreme environments.</title>
        <authorList>
            <person name="Coleine C."/>
            <person name="Stajich J.E."/>
            <person name="Selbmann L."/>
        </authorList>
    </citation>
    <scope>NUCLEOTIDE SEQUENCE</scope>
    <source>
        <strain evidence="2">CCFEE 5810</strain>
    </source>
</reference>
<feature type="compositionally biased region" description="Low complexity" evidence="1">
    <location>
        <begin position="124"/>
        <end position="142"/>
    </location>
</feature>
<comment type="caution">
    <text evidence="2">The sequence shown here is derived from an EMBL/GenBank/DDBJ whole genome shotgun (WGS) entry which is preliminary data.</text>
</comment>